<dbReference type="InterPro" id="IPR000014">
    <property type="entry name" value="PAS"/>
</dbReference>
<dbReference type="InterPro" id="IPR036890">
    <property type="entry name" value="HATPase_C_sf"/>
</dbReference>
<dbReference type="PROSITE" id="PS50109">
    <property type="entry name" value="HIS_KIN"/>
    <property type="match status" value="1"/>
</dbReference>
<dbReference type="InterPro" id="IPR050736">
    <property type="entry name" value="Sensor_HK_Regulatory"/>
</dbReference>
<keyword evidence="3" id="KW-0597">Phosphoprotein</keyword>
<evidence type="ECO:0000256" key="6">
    <source>
        <dbReference type="ARBA" id="ARBA00023012"/>
    </source>
</evidence>
<dbReference type="Gene3D" id="1.10.287.130">
    <property type="match status" value="1"/>
</dbReference>
<feature type="domain" description="PAC" evidence="8">
    <location>
        <begin position="105"/>
        <end position="158"/>
    </location>
</feature>
<dbReference type="InterPro" id="IPR004358">
    <property type="entry name" value="Sig_transdc_His_kin-like_C"/>
</dbReference>
<reference evidence="9 10" key="1">
    <citation type="journal article" date="2021" name="Int. J. Syst. Evol. Microbiol.">
        <title>Reticulibacter mediterranei gen. nov., sp. nov., within the new family Reticulibacteraceae fam. nov., and Ktedonospora formicarum gen. nov., sp. nov., Ktedonobacter robiniae sp. nov., Dictyobacter formicarum sp. nov. and Dictyobacter arantiisoli sp. nov., belonging to the class Ktedonobacteria.</title>
        <authorList>
            <person name="Yabe S."/>
            <person name="Zheng Y."/>
            <person name="Wang C.M."/>
            <person name="Sakai Y."/>
            <person name="Abe K."/>
            <person name="Yokota A."/>
            <person name="Donadio S."/>
            <person name="Cavaletti L."/>
            <person name="Monciardini P."/>
        </authorList>
    </citation>
    <scope>NUCLEOTIDE SEQUENCE [LARGE SCALE GENOMIC DNA]</scope>
    <source>
        <strain evidence="9 10">SOSP1-30</strain>
    </source>
</reference>
<evidence type="ECO:0000259" key="7">
    <source>
        <dbReference type="PROSITE" id="PS50109"/>
    </source>
</evidence>
<dbReference type="InterPro" id="IPR005467">
    <property type="entry name" value="His_kinase_dom"/>
</dbReference>
<dbReference type="Pfam" id="PF00512">
    <property type="entry name" value="HisKA"/>
    <property type="match status" value="1"/>
</dbReference>
<dbReference type="Pfam" id="PF02518">
    <property type="entry name" value="HATPase_c"/>
    <property type="match status" value="1"/>
</dbReference>
<evidence type="ECO:0000259" key="8">
    <source>
        <dbReference type="PROSITE" id="PS50113"/>
    </source>
</evidence>
<dbReference type="SUPFAM" id="SSF55785">
    <property type="entry name" value="PYP-like sensor domain (PAS domain)"/>
    <property type="match status" value="2"/>
</dbReference>
<dbReference type="InterPro" id="IPR013655">
    <property type="entry name" value="PAS_fold_3"/>
</dbReference>
<comment type="catalytic activity">
    <reaction evidence="1">
        <text>ATP + protein L-histidine = ADP + protein N-phospho-L-histidine.</text>
        <dbReference type="EC" id="2.7.13.3"/>
    </reaction>
</comment>
<sequence>MEEERYALIDALPQFVWVIRPDGSIAYTNQRWRDYRRLLSQHAEGQAGVQHLCFDGCLPIQDWQPMLPHTDSCPEKEIWLQNLHPEDKERVLAFERQAFAAGEPYTFEYRLRDGRMRAYRWFLSRRVPLRNDAGQIVQWLDTCTDIDEQKQTEEALRQSQERVSALMNSSIIGINIIEGEQIVDANDTFLRMTGYTREDLCEGRMNWLYMTPPEYLAQAQQAHQELAARQAMTYEKEYVCKDGSRLPVLVCGVVLKHHPFQGIAFVLDNSARKELEQRKDAFLGMVSHELKTPLASLKLQTQLLCKKLEKRDLPNTEVVCARMETQLNALTRLVDELLDLSRIQAGTLEYAQDTVDLGEMLEEVVNMIQDMHTNHTIAIHHASSPAVIVGDRDRLARVFLNVLSNAIKYAPDDPLIDVALTTSLEAVTISVRDQGIGIPRELQGRIFERFYRAVTPQQRAFPGLGMGLYIVAEIVRHHGGTIRVESERGKGSTFHVTFPLPPRGKRLPEG</sequence>
<dbReference type="InterPro" id="IPR003594">
    <property type="entry name" value="HATPase_dom"/>
</dbReference>
<keyword evidence="5" id="KW-0418">Kinase</keyword>
<dbReference type="SMART" id="SM00091">
    <property type="entry name" value="PAS"/>
    <property type="match status" value="2"/>
</dbReference>
<dbReference type="PRINTS" id="PR00344">
    <property type="entry name" value="BCTRLSENSOR"/>
</dbReference>
<gene>
    <name evidence="9" type="ORF">KSB_75110</name>
</gene>
<dbReference type="InterPro" id="IPR000700">
    <property type="entry name" value="PAS-assoc_C"/>
</dbReference>
<dbReference type="CDD" id="cd00130">
    <property type="entry name" value="PAS"/>
    <property type="match status" value="2"/>
</dbReference>
<dbReference type="SUPFAM" id="SSF47384">
    <property type="entry name" value="Homodimeric domain of signal transducing histidine kinase"/>
    <property type="match status" value="1"/>
</dbReference>
<dbReference type="InterPro" id="IPR035965">
    <property type="entry name" value="PAS-like_dom_sf"/>
</dbReference>
<dbReference type="CDD" id="cd00075">
    <property type="entry name" value="HATPase"/>
    <property type="match status" value="1"/>
</dbReference>
<feature type="domain" description="Histidine kinase" evidence="7">
    <location>
        <begin position="285"/>
        <end position="502"/>
    </location>
</feature>
<dbReference type="PANTHER" id="PTHR43711">
    <property type="entry name" value="TWO-COMPONENT HISTIDINE KINASE"/>
    <property type="match status" value="1"/>
</dbReference>
<dbReference type="InterPro" id="IPR036097">
    <property type="entry name" value="HisK_dim/P_sf"/>
</dbReference>
<dbReference type="InterPro" id="IPR001610">
    <property type="entry name" value="PAC"/>
</dbReference>
<evidence type="ECO:0000256" key="5">
    <source>
        <dbReference type="ARBA" id="ARBA00022777"/>
    </source>
</evidence>
<keyword evidence="4" id="KW-0808">Transferase</keyword>
<accession>A0ABQ3V1L7</accession>
<evidence type="ECO:0000256" key="2">
    <source>
        <dbReference type="ARBA" id="ARBA00012438"/>
    </source>
</evidence>
<dbReference type="Gene3D" id="3.30.565.10">
    <property type="entry name" value="Histidine kinase-like ATPase, C-terminal domain"/>
    <property type="match status" value="1"/>
</dbReference>
<dbReference type="SMART" id="SM00388">
    <property type="entry name" value="HisKA"/>
    <property type="match status" value="1"/>
</dbReference>
<evidence type="ECO:0000256" key="4">
    <source>
        <dbReference type="ARBA" id="ARBA00022679"/>
    </source>
</evidence>
<dbReference type="SMART" id="SM00086">
    <property type="entry name" value="PAC"/>
    <property type="match status" value="2"/>
</dbReference>
<dbReference type="SUPFAM" id="SSF55874">
    <property type="entry name" value="ATPase domain of HSP90 chaperone/DNA topoisomerase II/histidine kinase"/>
    <property type="match status" value="1"/>
</dbReference>
<comment type="caution">
    <text evidence="9">The sequence shown here is derived from an EMBL/GenBank/DDBJ whole genome shotgun (WGS) entry which is preliminary data.</text>
</comment>
<dbReference type="Gene3D" id="3.30.450.20">
    <property type="entry name" value="PAS domain"/>
    <property type="match status" value="2"/>
</dbReference>
<dbReference type="Pfam" id="PF08447">
    <property type="entry name" value="PAS_3"/>
    <property type="match status" value="2"/>
</dbReference>
<keyword evidence="6" id="KW-0902">Two-component regulatory system</keyword>
<dbReference type="CDD" id="cd00082">
    <property type="entry name" value="HisKA"/>
    <property type="match status" value="1"/>
</dbReference>
<evidence type="ECO:0000256" key="3">
    <source>
        <dbReference type="ARBA" id="ARBA00022553"/>
    </source>
</evidence>
<name>A0ABQ3V1L7_9CHLR</name>
<dbReference type="Proteomes" id="UP000654345">
    <property type="component" value="Unassembled WGS sequence"/>
</dbReference>
<dbReference type="PROSITE" id="PS50113">
    <property type="entry name" value="PAC"/>
    <property type="match status" value="1"/>
</dbReference>
<dbReference type="EC" id="2.7.13.3" evidence="2"/>
<evidence type="ECO:0000313" key="10">
    <source>
        <dbReference type="Proteomes" id="UP000654345"/>
    </source>
</evidence>
<dbReference type="RefSeq" id="WP_236038843.1">
    <property type="nucleotide sequence ID" value="NZ_BNJG01000003.1"/>
</dbReference>
<dbReference type="InterPro" id="IPR003661">
    <property type="entry name" value="HisK_dim/P_dom"/>
</dbReference>
<proteinExistence type="predicted"/>
<dbReference type="EMBL" id="BNJG01000003">
    <property type="protein sequence ID" value="GHO59036.1"/>
    <property type="molecule type" value="Genomic_DNA"/>
</dbReference>
<evidence type="ECO:0000313" key="9">
    <source>
        <dbReference type="EMBL" id="GHO59036.1"/>
    </source>
</evidence>
<keyword evidence="10" id="KW-1185">Reference proteome</keyword>
<dbReference type="NCBIfam" id="TIGR00229">
    <property type="entry name" value="sensory_box"/>
    <property type="match status" value="1"/>
</dbReference>
<dbReference type="SMART" id="SM00387">
    <property type="entry name" value="HATPase_c"/>
    <property type="match status" value="1"/>
</dbReference>
<dbReference type="PANTHER" id="PTHR43711:SF1">
    <property type="entry name" value="HISTIDINE KINASE 1"/>
    <property type="match status" value="1"/>
</dbReference>
<evidence type="ECO:0000256" key="1">
    <source>
        <dbReference type="ARBA" id="ARBA00000085"/>
    </source>
</evidence>
<organism evidence="9 10">
    <name type="scientific">Ktedonobacter robiniae</name>
    <dbReference type="NCBI Taxonomy" id="2778365"/>
    <lineage>
        <taxon>Bacteria</taxon>
        <taxon>Bacillati</taxon>
        <taxon>Chloroflexota</taxon>
        <taxon>Ktedonobacteria</taxon>
        <taxon>Ktedonobacterales</taxon>
        <taxon>Ktedonobacteraceae</taxon>
        <taxon>Ktedonobacter</taxon>
    </lineage>
</organism>
<protein>
    <recommendedName>
        <fullName evidence="2">histidine kinase</fullName>
        <ecNumber evidence="2">2.7.13.3</ecNumber>
    </recommendedName>
</protein>